<protein>
    <submittedName>
        <fullName evidence="2">DUF2630 family protein</fullName>
    </submittedName>
</protein>
<reference evidence="2 3" key="1">
    <citation type="journal article" date="2019" name="Nat. Microbiol.">
        <title>Mediterranean grassland soil C-N compound turnover is dependent on rainfall and depth, and is mediated by genomically divergent microorganisms.</title>
        <authorList>
            <person name="Diamond S."/>
            <person name="Andeer P.F."/>
            <person name="Li Z."/>
            <person name="Crits-Christoph A."/>
            <person name="Burstein D."/>
            <person name="Anantharaman K."/>
            <person name="Lane K.R."/>
            <person name="Thomas B.C."/>
            <person name="Pan C."/>
            <person name="Northen T.R."/>
            <person name="Banfield J.F."/>
        </authorList>
    </citation>
    <scope>NUCLEOTIDE SEQUENCE [LARGE SCALE GENOMIC DNA]</scope>
    <source>
        <strain evidence="2">WS_10</strain>
    </source>
</reference>
<dbReference type="Proteomes" id="UP000319836">
    <property type="component" value="Unassembled WGS sequence"/>
</dbReference>
<evidence type="ECO:0000313" key="3">
    <source>
        <dbReference type="Proteomes" id="UP000319836"/>
    </source>
</evidence>
<feature type="compositionally biased region" description="Basic and acidic residues" evidence="1">
    <location>
        <begin position="67"/>
        <end position="80"/>
    </location>
</feature>
<dbReference type="InterPro" id="IPR020311">
    <property type="entry name" value="Uncharacterised_Rv0898c"/>
</dbReference>
<evidence type="ECO:0000256" key="1">
    <source>
        <dbReference type="SAM" id="MobiDB-lite"/>
    </source>
</evidence>
<evidence type="ECO:0000313" key="2">
    <source>
        <dbReference type="EMBL" id="TMQ69404.1"/>
    </source>
</evidence>
<accession>A0A538U0I3</accession>
<name>A0A538U0I3_UNCEI</name>
<dbReference type="Pfam" id="PF10944">
    <property type="entry name" value="DUF2630"/>
    <property type="match status" value="1"/>
</dbReference>
<sequence>MNDEQVLTRINELAHEEHRLFELEASGGGTDEDRERLKRLQVTLDQAWDLLRQRRARRDAGLDPEDAQMRDEKTVEGYTG</sequence>
<comment type="caution">
    <text evidence="2">The sequence shown here is derived from an EMBL/GenBank/DDBJ whole genome shotgun (WGS) entry which is preliminary data.</text>
</comment>
<gene>
    <name evidence="2" type="ORF">E6K80_11815</name>
</gene>
<dbReference type="AlphaFoldDB" id="A0A538U0I3"/>
<proteinExistence type="predicted"/>
<organism evidence="2 3">
    <name type="scientific">Eiseniibacteriota bacterium</name>
    <dbReference type="NCBI Taxonomy" id="2212470"/>
    <lineage>
        <taxon>Bacteria</taxon>
        <taxon>Candidatus Eiseniibacteriota</taxon>
    </lineage>
</organism>
<feature type="region of interest" description="Disordered" evidence="1">
    <location>
        <begin position="57"/>
        <end position="80"/>
    </location>
</feature>
<dbReference type="EMBL" id="VBPA01000304">
    <property type="protein sequence ID" value="TMQ69404.1"/>
    <property type="molecule type" value="Genomic_DNA"/>
</dbReference>